<gene>
    <name evidence="1" type="ORF">ZEAMMB73_Zm00001d042190</name>
</gene>
<accession>A0A1D6N228</accession>
<proteinExistence type="predicted"/>
<dbReference type="AlphaFoldDB" id="A0A1D6N228"/>
<organism evidence="1">
    <name type="scientific">Zea mays</name>
    <name type="common">Maize</name>
    <dbReference type="NCBI Taxonomy" id="4577"/>
    <lineage>
        <taxon>Eukaryota</taxon>
        <taxon>Viridiplantae</taxon>
        <taxon>Streptophyta</taxon>
        <taxon>Embryophyta</taxon>
        <taxon>Tracheophyta</taxon>
        <taxon>Spermatophyta</taxon>
        <taxon>Magnoliopsida</taxon>
        <taxon>Liliopsida</taxon>
        <taxon>Poales</taxon>
        <taxon>Poaceae</taxon>
        <taxon>PACMAD clade</taxon>
        <taxon>Panicoideae</taxon>
        <taxon>Andropogonodae</taxon>
        <taxon>Andropogoneae</taxon>
        <taxon>Tripsacinae</taxon>
        <taxon>Zea</taxon>
    </lineage>
</organism>
<dbReference type="EMBL" id="CM007649">
    <property type="protein sequence ID" value="ONM34771.1"/>
    <property type="molecule type" value="Genomic_DNA"/>
</dbReference>
<sequence>MPAKKRIESKWSAYKSDDKQYSLNFSCISLLADIHAGLQQTNPTPSRHMKRQGMLRKRFIGTFTVIISTQHNSDILQQRNQSEGPEDEGKHTEHCLLILVLIELSRECAFINVKRRCA</sequence>
<dbReference type="InParanoid" id="A0A1D6N228"/>
<reference evidence="1" key="1">
    <citation type="submission" date="2015-12" db="EMBL/GenBank/DDBJ databases">
        <title>Update maize B73 reference genome by single molecule sequencing technologies.</title>
        <authorList>
            <consortium name="Maize Genome Sequencing Project"/>
            <person name="Ware D."/>
        </authorList>
    </citation>
    <scope>NUCLEOTIDE SEQUENCE [LARGE SCALE GENOMIC DNA]</scope>
    <source>
        <tissue evidence="1">Seedling</tissue>
    </source>
</reference>
<name>A0A1D6N228_MAIZE</name>
<protein>
    <submittedName>
        <fullName evidence="1">Uncharacterized protein</fullName>
    </submittedName>
</protein>
<dbReference type="SMR" id="A0A1D6N228"/>
<evidence type="ECO:0000313" key="1">
    <source>
        <dbReference type="EMBL" id="ONM34771.1"/>
    </source>
</evidence>